<feature type="transmembrane region" description="Helical" evidence="8">
    <location>
        <begin position="844"/>
        <end position="866"/>
    </location>
</feature>
<keyword evidence="4 6" id="KW-0863">Zinc-finger</keyword>
<dbReference type="RefSeq" id="XP_010920864.1">
    <property type="nucleotide sequence ID" value="XM_010922562.3"/>
</dbReference>
<dbReference type="InterPro" id="IPR000967">
    <property type="entry name" value="Znf_NFX1"/>
</dbReference>
<dbReference type="Pfam" id="PF01422">
    <property type="entry name" value="zf-NF-X1"/>
    <property type="match status" value="11"/>
</dbReference>
<dbReference type="SUPFAM" id="SSF57850">
    <property type="entry name" value="RING/U-box"/>
    <property type="match status" value="1"/>
</dbReference>
<keyword evidence="2" id="KW-0479">Metal-binding</keyword>
<dbReference type="GO" id="GO:0005634">
    <property type="term" value="C:nucleus"/>
    <property type="evidence" value="ECO:0007669"/>
    <property type="project" value="InterPro"/>
</dbReference>
<accession>A0A6I9R5L7</accession>
<keyword evidence="3" id="KW-0677">Repeat</keyword>
<feature type="region of interest" description="Disordered" evidence="7">
    <location>
        <begin position="1"/>
        <end position="41"/>
    </location>
</feature>
<dbReference type="GeneID" id="105044611"/>
<dbReference type="CDD" id="cd06008">
    <property type="entry name" value="NF-X1-zinc-finger"/>
    <property type="match status" value="5"/>
</dbReference>
<sequence>MAATATSTGRFPIQNPNPPSDIVFSDSDASSGSGGEEAAGQRTALEDSIFDAYLQISGRSAPDLSKIRSFLASTSGRGPYVACLICLERVRPSDPAWSCSSGCYALFHLFCIQSWAHQSSHRPPSTTQPAAAAAASTDWPCPKCRLPYPRTLIPRSYLCFCGKVEDPLADPWILPHSCGEVCGRPLSGNCGHHCLLLCHPGPCPPCPKLVTSRCFCGSREDVRRCAQKHFSCNQPCPKPLPCRTHRCPERCHEGPCPPCEVRGMYRCACGKTEEERECSERGFRCERPCDGMLSCGKHKCDRGCHAGPCGNCPLQGRRTCPCGKKEYRGVSCDANMPTCGSTCEKMLSCRIHQCPERCHRGPCVETCRTVVVKSCRCRSLKKEVPCYQELVCERKCQRLRDCGRHACRRRCCDGDCPSCPEICGRKLRCSNHKCLSPCHRGACVPCPLMVSISCSCGETRFEVPCGTEKSQKPPKCSKQCHISRLCIHASECRRHKCHYGACPPCRMICGDKLPCGHNCKERCHGPMPPPNPEFTLKPKKKKVDKHIEYIPGSPCPPCQEVVWISCFGQHVGEERPMVCSNKRQFACQNLCGNLLSCGNHYCTKPCHVLKSQQLKLDQHERCNNEQALIPLDAESGLAESCEECFLPCQKVRKPSCSHPCPLPCHSNDCPPCKVLVKRSCHCGAMVHVFECIYYNSLSDKEQQRVRSCGGPCHRKLSSCPHLCSETCHPGPCPSIDQCLKKVTVRCACNNLKNEWLCRDVQKEYRNAGRDPRDVSKSHFGVALLPCSVNCPSKIKVVESELQLRKTREAKSPVVEVSNVPKRRKRRERVQETRQASKFQAIKETLWRCVCFILIFLMIIASAYYGYKGLFRLSDWMNEIEERRPRQRFPRA</sequence>
<keyword evidence="8" id="KW-1133">Transmembrane helix</keyword>
<keyword evidence="10" id="KW-1185">Reference proteome</keyword>
<evidence type="ECO:0000256" key="6">
    <source>
        <dbReference type="PROSITE-ProRule" id="PRU00175"/>
    </source>
</evidence>
<protein>
    <submittedName>
        <fullName evidence="11">NF-X1-type zinc finger protein NFXL2</fullName>
    </submittedName>
</protein>
<organism evidence="10 11">
    <name type="scientific">Elaeis guineensis var. tenera</name>
    <name type="common">Oil palm</name>
    <dbReference type="NCBI Taxonomy" id="51953"/>
    <lineage>
        <taxon>Eukaryota</taxon>
        <taxon>Viridiplantae</taxon>
        <taxon>Streptophyta</taxon>
        <taxon>Embryophyta</taxon>
        <taxon>Tracheophyta</taxon>
        <taxon>Spermatophyta</taxon>
        <taxon>Magnoliopsida</taxon>
        <taxon>Liliopsida</taxon>
        <taxon>Arecaceae</taxon>
        <taxon>Arecoideae</taxon>
        <taxon>Cocoseae</taxon>
        <taxon>Elaeidinae</taxon>
        <taxon>Elaeis</taxon>
    </lineage>
</organism>
<keyword evidence="8" id="KW-0812">Transmembrane</keyword>
<dbReference type="Proteomes" id="UP000504607">
    <property type="component" value="Chromosome 5"/>
</dbReference>
<evidence type="ECO:0000256" key="2">
    <source>
        <dbReference type="ARBA" id="ARBA00022723"/>
    </source>
</evidence>
<evidence type="ECO:0000256" key="1">
    <source>
        <dbReference type="ARBA" id="ARBA00007269"/>
    </source>
</evidence>
<evidence type="ECO:0000313" key="11">
    <source>
        <dbReference type="RefSeq" id="XP_010920864.1"/>
    </source>
</evidence>
<gene>
    <name evidence="11" type="primary">LOC105044611</name>
</gene>
<evidence type="ECO:0000256" key="5">
    <source>
        <dbReference type="ARBA" id="ARBA00022833"/>
    </source>
</evidence>
<dbReference type="InterPro" id="IPR001841">
    <property type="entry name" value="Znf_RING"/>
</dbReference>
<dbReference type="InParanoid" id="A0A6I9R5L7"/>
<dbReference type="InterPro" id="IPR034078">
    <property type="entry name" value="NFX1_fam"/>
</dbReference>
<dbReference type="GO" id="GO:0000977">
    <property type="term" value="F:RNA polymerase II transcription regulatory region sequence-specific DNA binding"/>
    <property type="evidence" value="ECO:0007669"/>
    <property type="project" value="TreeGrafter"/>
</dbReference>
<comment type="similarity">
    <text evidence="1">Belongs to the NFX1 family.</text>
</comment>
<dbReference type="OrthoDB" id="536399at2759"/>
<keyword evidence="5" id="KW-0862">Zinc</keyword>
<dbReference type="KEGG" id="egu:105044611"/>
<dbReference type="PROSITE" id="PS50089">
    <property type="entry name" value="ZF_RING_2"/>
    <property type="match status" value="1"/>
</dbReference>
<evidence type="ECO:0000256" key="3">
    <source>
        <dbReference type="ARBA" id="ARBA00022737"/>
    </source>
</evidence>
<dbReference type="GO" id="GO:0000981">
    <property type="term" value="F:DNA-binding transcription factor activity, RNA polymerase II-specific"/>
    <property type="evidence" value="ECO:0007669"/>
    <property type="project" value="TreeGrafter"/>
</dbReference>
<dbReference type="FunCoup" id="A0A6I9R5L7">
    <property type="interactions" value="2177"/>
</dbReference>
<reference evidence="11" key="1">
    <citation type="submission" date="2025-08" db="UniProtKB">
        <authorList>
            <consortium name="RefSeq"/>
        </authorList>
    </citation>
    <scope>IDENTIFICATION</scope>
</reference>
<dbReference type="PANTHER" id="PTHR12360">
    <property type="entry name" value="NUCLEAR TRANSCRIPTION FACTOR, X-BOX BINDING 1 NFX1"/>
    <property type="match status" value="1"/>
</dbReference>
<dbReference type="PANTHER" id="PTHR12360:SF1">
    <property type="entry name" value="NF-X1-TYPE ZINC FINGER PROTEIN NFXL1"/>
    <property type="match status" value="1"/>
</dbReference>
<evidence type="ECO:0000256" key="4">
    <source>
        <dbReference type="ARBA" id="ARBA00022771"/>
    </source>
</evidence>
<feature type="domain" description="RING-type" evidence="9">
    <location>
        <begin position="83"/>
        <end position="145"/>
    </location>
</feature>
<dbReference type="AlphaFoldDB" id="A0A6I9R5L7"/>
<dbReference type="SMART" id="SM00438">
    <property type="entry name" value="ZnF_NFX"/>
    <property type="match status" value="11"/>
</dbReference>
<keyword evidence="8" id="KW-0472">Membrane</keyword>
<evidence type="ECO:0000256" key="7">
    <source>
        <dbReference type="SAM" id="MobiDB-lite"/>
    </source>
</evidence>
<evidence type="ECO:0000256" key="8">
    <source>
        <dbReference type="SAM" id="Phobius"/>
    </source>
</evidence>
<name>A0A6I9R5L7_ELAGV</name>
<evidence type="ECO:0000259" key="9">
    <source>
        <dbReference type="PROSITE" id="PS50089"/>
    </source>
</evidence>
<evidence type="ECO:0000313" key="10">
    <source>
        <dbReference type="Proteomes" id="UP000504607"/>
    </source>
</evidence>
<proteinExistence type="inferred from homology"/>
<dbReference type="GO" id="GO:0008270">
    <property type="term" value="F:zinc ion binding"/>
    <property type="evidence" value="ECO:0007669"/>
    <property type="project" value="UniProtKB-KW"/>
</dbReference>